<feature type="compositionally biased region" description="Polar residues" evidence="1">
    <location>
        <begin position="119"/>
        <end position="128"/>
    </location>
</feature>
<evidence type="ECO:0000256" key="1">
    <source>
        <dbReference type="SAM" id="MobiDB-lite"/>
    </source>
</evidence>
<protein>
    <submittedName>
        <fullName evidence="2">Uncharacterized protein</fullName>
    </submittedName>
</protein>
<organism evidence="2 3">
    <name type="scientific">Cinchona calisaya</name>
    <dbReference type="NCBI Taxonomy" id="153742"/>
    <lineage>
        <taxon>Eukaryota</taxon>
        <taxon>Viridiplantae</taxon>
        <taxon>Streptophyta</taxon>
        <taxon>Embryophyta</taxon>
        <taxon>Tracheophyta</taxon>
        <taxon>Spermatophyta</taxon>
        <taxon>Magnoliopsida</taxon>
        <taxon>eudicotyledons</taxon>
        <taxon>Gunneridae</taxon>
        <taxon>Pentapetalae</taxon>
        <taxon>asterids</taxon>
        <taxon>lamiids</taxon>
        <taxon>Gentianales</taxon>
        <taxon>Rubiaceae</taxon>
        <taxon>Cinchonoideae</taxon>
        <taxon>Cinchoneae</taxon>
        <taxon>Cinchona</taxon>
    </lineage>
</organism>
<evidence type="ECO:0000313" key="2">
    <source>
        <dbReference type="EMBL" id="KAL3507150.1"/>
    </source>
</evidence>
<proteinExistence type="predicted"/>
<feature type="region of interest" description="Disordered" evidence="1">
    <location>
        <begin position="100"/>
        <end position="134"/>
    </location>
</feature>
<sequence>MKEQEFFKSMAVKISVPGKEPEGEAMQNPNSIKQQAANVSGDNSTKSLTVSLLEQLSVPYRWNQSLTDKGVVGIDTIPTVQMVANLDGKGEANILSVKYEDTPLADRPRNDNKEDLMTASDSTQSPTDRQPMLC</sequence>
<feature type="compositionally biased region" description="Polar residues" evidence="1">
    <location>
        <begin position="27"/>
        <end position="44"/>
    </location>
</feature>
<dbReference type="EMBL" id="JBJUIK010000013">
    <property type="protein sequence ID" value="KAL3507150.1"/>
    <property type="molecule type" value="Genomic_DNA"/>
</dbReference>
<keyword evidence="3" id="KW-1185">Reference proteome</keyword>
<feature type="region of interest" description="Disordered" evidence="1">
    <location>
        <begin position="17"/>
        <end position="44"/>
    </location>
</feature>
<gene>
    <name evidence="2" type="ORF">ACH5RR_032532</name>
</gene>
<comment type="caution">
    <text evidence="2">The sequence shown here is derived from an EMBL/GenBank/DDBJ whole genome shotgun (WGS) entry which is preliminary data.</text>
</comment>
<reference evidence="2 3" key="1">
    <citation type="submission" date="2024-11" db="EMBL/GenBank/DDBJ databases">
        <title>A near-complete genome assembly of Cinchona calisaya.</title>
        <authorList>
            <person name="Lian D.C."/>
            <person name="Zhao X.W."/>
            <person name="Wei L."/>
        </authorList>
    </citation>
    <scope>NUCLEOTIDE SEQUENCE [LARGE SCALE GENOMIC DNA]</scope>
    <source>
        <tissue evidence="2">Nenye</tissue>
    </source>
</reference>
<evidence type="ECO:0000313" key="3">
    <source>
        <dbReference type="Proteomes" id="UP001630127"/>
    </source>
</evidence>
<name>A0ABD2YLV2_9GENT</name>
<dbReference type="Proteomes" id="UP001630127">
    <property type="component" value="Unassembled WGS sequence"/>
</dbReference>
<accession>A0ABD2YLV2</accession>
<dbReference type="AlphaFoldDB" id="A0ABD2YLV2"/>
<feature type="compositionally biased region" description="Basic and acidic residues" evidence="1">
    <location>
        <begin position="100"/>
        <end position="116"/>
    </location>
</feature>